<dbReference type="InterPro" id="IPR012340">
    <property type="entry name" value="NA-bd_OB-fold"/>
</dbReference>
<name>K6XSE9_9ALTE</name>
<feature type="domain" description="Conserved virulence factor B-like winged helix" evidence="3">
    <location>
        <begin position="213"/>
        <end position="269"/>
    </location>
</feature>
<evidence type="ECO:0000259" key="2">
    <source>
        <dbReference type="Pfam" id="PF13509"/>
    </source>
</evidence>
<comment type="similarity">
    <text evidence="1">Belongs to the CvfB family.</text>
</comment>
<dbReference type="EMBL" id="BAEN01000038">
    <property type="protein sequence ID" value="GAC14611.1"/>
    <property type="molecule type" value="Genomic_DNA"/>
</dbReference>
<evidence type="ECO:0008006" key="6">
    <source>
        <dbReference type="Google" id="ProtNLM"/>
    </source>
</evidence>
<feature type="domain" description="Conserved virulence factor B first S1" evidence="2">
    <location>
        <begin position="1"/>
        <end position="57"/>
    </location>
</feature>
<gene>
    <name evidence="4" type="ORF">GLIP_1983</name>
</gene>
<sequence>MNRLEVVDKLPFGFYLDGSQVERILLPNGSAPADCEVGNMVDVFIYHDSEDRIIATSKIPLAFVNEVAVLKAKSLTSVGAFLDWGLEKDLLVPFSEQERPMSEGLEYVVYVFEDPETGRLAASTKLRDFLSEDGHDLETGKKADLIICGRTDMGYKAVINGTHLGLIFKDEVFKPLRIGQKTQGYVKRVREDGKIDLCFQFHSERARKELTDLIIDDLIAHDGLSTLTDKSPPDEITQRFGASKNAYKKALGSLFKQKRILIEKNKITLVK</sequence>
<evidence type="ECO:0000259" key="3">
    <source>
        <dbReference type="Pfam" id="PF17783"/>
    </source>
</evidence>
<organism evidence="4 5">
    <name type="scientific">Aliiglaciecola lipolytica E3</name>
    <dbReference type="NCBI Taxonomy" id="1127673"/>
    <lineage>
        <taxon>Bacteria</taxon>
        <taxon>Pseudomonadati</taxon>
        <taxon>Pseudomonadota</taxon>
        <taxon>Gammaproteobacteria</taxon>
        <taxon>Alteromonadales</taxon>
        <taxon>Alteromonadaceae</taxon>
        <taxon>Aliiglaciecola</taxon>
    </lineage>
</organism>
<dbReference type="Gene3D" id="1.10.10.10">
    <property type="entry name" value="Winged helix-like DNA-binding domain superfamily/Winged helix DNA-binding domain"/>
    <property type="match status" value="1"/>
</dbReference>
<dbReference type="STRING" id="1127673.GLIP_1983"/>
<dbReference type="InterPro" id="IPR039566">
    <property type="entry name" value="CvfB_S1_st"/>
</dbReference>
<keyword evidence="5" id="KW-1185">Reference proteome</keyword>
<dbReference type="InterPro" id="IPR014464">
    <property type="entry name" value="CvfB_fam"/>
</dbReference>
<dbReference type="AlphaFoldDB" id="K6XSE9"/>
<accession>K6XSE9</accession>
<protein>
    <recommendedName>
        <fullName evidence="6">GntR family transcriptional regulator</fullName>
    </recommendedName>
</protein>
<proteinExistence type="inferred from homology"/>
<dbReference type="PANTHER" id="PTHR37296:SF1">
    <property type="entry name" value="CONSERVED VIRULENCE FACTOR B"/>
    <property type="match status" value="1"/>
</dbReference>
<dbReference type="Proteomes" id="UP000006334">
    <property type="component" value="Unassembled WGS sequence"/>
</dbReference>
<dbReference type="Pfam" id="PF13509">
    <property type="entry name" value="S1_2"/>
    <property type="match status" value="1"/>
</dbReference>
<evidence type="ECO:0000313" key="4">
    <source>
        <dbReference type="EMBL" id="GAC14611.1"/>
    </source>
</evidence>
<dbReference type="Gene3D" id="2.40.50.140">
    <property type="entry name" value="Nucleic acid-binding proteins"/>
    <property type="match status" value="1"/>
</dbReference>
<dbReference type="PIRSF" id="PIRSF012524">
    <property type="entry name" value="YitL_S1"/>
    <property type="match status" value="1"/>
</dbReference>
<evidence type="ECO:0000313" key="5">
    <source>
        <dbReference type="Proteomes" id="UP000006334"/>
    </source>
</evidence>
<reference evidence="4 5" key="1">
    <citation type="journal article" date="2017" name="Antonie Van Leeuwenhoek">
        <title>Rhizobium rhizosphaerae sp. nov., a novel species isolated from rice rhizosphere.</title>
        <authorList>
            <person name="Zhao J.J."/>
            <person name="Zhang J."/>
            <person name="Zhang R.J."/>
            <person name="Zhang C.W."/>
            <person name="Yin H.Q."/>
            <person name="Zhang X.X."/>
        </authorList>
    </citation>
    <scope>NUCLEOTIDE SEQUENCE [LARGE SCALE GENOMIC DNA]</scope>
    <source>
        <strain evidence="4 5">E3</strain>
    </source>
</reference>
<dbReference type="InterPro" id="IPR040764">
    <property type="entry name" value="CvfB_WH"/>
</dbReference>
<dbReference type="PANTHER" id="PTHR37296">
    <property type="entry name" value="CONSERVED VIRULENCE FACTOR B"/>
    <property type="match status" value="1"/>
</dbReference>
<evidence type="ECO:0000256" key="1">
    <source>
        <dbReference type="PIRNR" id="PIRNR012524"/>
    </source>
</evidence>
<dbReference type="Pfam" id="PF17783">
    <property type="entry name" value="WHD_CvfB"/>
    <property type="match status" value="1"/>
</dbReference>
<dbReference type="eggNOG" id="COG2996">
    <property type="taxonomic scope" value="Bacteria"/>
</dbReference>
<comment type="caution">
    <text evidence="4">The sequence shown here is derived from an EMBL/GenBank/DDBJ whole genome shotgun (WGS) entry which is preliminary data.</text>
</comment>
<dbReference type="InterPro" id="IPR036388">
    <property type="entry name" value="WH-like_DNA-bd_sf"/>
</dbReference>